<evidence type="ECO:0000313" key="3">
    <source>
        <dbReference type="Proteomes" id="UP001409291"/>
    </source>
</evidence>
<dbReference type="InterPro" id="IPR018713">
    <property type="entry name" value="MPAB/Lcp_cat_dom"/>
</dbReference>
<proteinExistence type="predicted"/>
<keyword evidence="2" id="KW-0560">Oxidoreductase</keyword>
<dbReference type="PANTHER" id="PTHR37539">
    <property type="entry name" value="SECRETED PROTEIN-RELATED"/>
    <property type="match status" value="1"/>
</dbReference>
<sequence>MEIPSRFKTNTSSFHHYWTAGAGVELLKKLPKQPDLREANKLVPYLFNCDEPADELVRKLHQQVGFGKGQQLLRAYLVAPENVDEPYREALDTFFSSIESSPSWLNWELLESGIAVSQRAGLSGLIVLRDYCLMGGYESAAINKPLIYTGALKKGAVKRLADTVDFWVDIMENGSLKSGQIGYQKVMETRIIHAFSRINILAKTDWDKNEWGLPLNQWDMLATNLGFSLVFIVGLQRMKFQILPEEITAVLHLWKYIGYLLGIPLQLLPDTEQQAIEALYYWTMTQKEGDADSRLLAQALQEEPIAAYYPESALGRKMMREIHLYYNHFLLGSYSCRLLGLDTTRIGAIAYLNVLKNKMRNNKSRLTQQRQLLINKGRAEQMEVKRIYLTYNNRENNKQH</sequence>
<dbReference type="PANTHER" id="PTHR37539:SF1">
    <property type="entry name" value="ER-BOUND OXYGENASE MPAB_MPAB'_RUBBER OXYGENASE CATALYTIC DOMAIN-CONTAINING PROTEIN"/>
    <property type="match status" value="1"/>
</dbReference>
<dbReference type="RefSeq" id="WP_168126028.1">
    <property type="nucleotide sequence ID" value="NZ_JBDJNQ010000011.1"/>
</dbReference>
<feature type="domain" description="ER-bound oxygenase mpaB/mpaB'/Rubber oxygenase catalytic" evidence="1">
    <location>
        <begin position="132"/>
        <end position="345"/>
    </location>
</feature>
<dbReference type="EC" id="1.-.-.-" evidence="2"/>
<name>A0ABV0C066_9SPHI</name>
<comment type="caution">
    <text evidence="2">The sequence shown here is derived from an EMBL/GenBank/DDBJ whole genome shotgun (WGS) entry which is preliminary data.</text>
</comment>
<organism evidence="2 3">
    <name type="scientific">Sphingobacterium kitahiroshimense</name>
    <dbReference type="NCBI Taxonomy" id="470446"/>
    <lineage>
        <taxon>Bacteria</taxon>
        <taxon>Pseudomonadati</taxon>
        <taxon>Bacteroidota</taxon>
        <taxon>Sphingobacteriia</taxon>
        <taxon>Sphingobacteriales</taxon>
        <taxon>Sphingobacteriaceae</taxon>
        <taxon>Sphingobacterium</taxon>
    </lineage>
</organism>
<dbReference type="EMBL" id="JBDJNQ010000011">
    <property type="protein sequence ID" value="MEN5379688.1"/>
    <property type="molecule type" value="Genomic_DNA"/>
</dbReference>
<accession>A0ABV0C066</accession>
<dbReference type="InterPro" id="IPR037473">
    <property type="entry name" value="Lcp-like"/>
</dbReference>
<dbReference type="Proteomes" id="UP001409291">
    <property type="component" value="Unassembled WGS sequence"/>
</dbReference>
<evidence type="ECO:0000313" key="2">
    <source>
        <dbReference type="EMBL" id="MEN5379688.1"/>
    </source>
</evidence>
<keyword evidence="3" id="KW-1185">Reference proteome</keyword>
<protein>
    <submittedName>
        <fullName evidence="2">Oxygenase MpaB family protein</fullName>
        <ecNumber evidence="2">1.-.-.-</ecNumber>
    </submittedName>
</protein>
<dbReference type="Pfam" id="PF09995">
    <property type="entry name" value="MPAB_Lcp_cat"/>
    <property type="match status" value="1"/>
</dbReference>
<dbReference type="GO" id="GO:0016491">
    <property type="term" value="F:oxidoreductase activity"/>
    <property type="evidence" value="ECO:0007669"/>
    <property type="project" value="UniProtKB-KW"/>
</dbReference>
<evidence type="ECO:0000259" key="1">
    <source>
        <dbReference type="Pfam" id="PF09995"/>
    </source>
</evidence>
<reference evidence="2 3" key="1">
    <citation type="submission" date="2024-04" db="EMBL/GenBank/DDBJ databases">
        <title>WGS of bacteria from Torrens River.</title>
        <authorList>
            <person name="Wyrsch E.R."/>
            <person name="Drigo B."/>
        </authorList>
    </citation>
    <scope>NUCLEOTIDE SEQUENCE [LARGE SCALE GENOMIC DNA]</scope>
    <source>
        <strain evidence="2 3">TWI391</strain>
    </source>
</reference>
<gene>
    <name evidence="2" type="ORF">ABE541_20650</name>
</gene>